<dbReference type="AlphaFoldDB" id="V5RKJ1"/>
<evidence type="ECO:0000313" key="2">
    <source>
        <dbReference type="Proteomes" id="UP000018550"/>
    </source>
</evidence>
<dbReference type="EMBL" id="CP006682">
    <property type="protein sequence ID" value="AHB36621.1"/>
    <property type="molecule type" value="Genomic_DNA"/>
</dbReference>
<dbReference type="HOGENOM" id="CLU_2425444_0_0_14"/>
<gene>
    <name evidence="1" type="ORF">SAPIS_v1c07760</name>
</gene>
<proteinExistence type="predicted"/>
<accession>V5RKJ1</accession>
<dbReference type="RefSeq" id="WP_023789893.1">
    <property type="nucleotide sequence ID" value="NC_022998.1"/>
</dbReference>
<organism evidence="1 2">
    <name type="scientific">Spiroplasma apis B31</name>
    <dbReference type="NCBI Taxonomy" id="1276258"/>
    <lineage>
        <taxon>Bacteria</taxon>
        <taxon>Bacillati</taxon>
        <taxon>Mycoplasmatota</taxon>
        <taxon>Mollicutes</taxon>
        <taxon>Entomoplasmatales</taxon>
        <taxon>Spiroplasmataceae</taxon>
        <taxon>Spiroplasma</taxon>
    </lineage>
</organism>
<evidence type="ECO:0000313" key="1">
    <source>
        <dbReference type="EMBL" id="AHB36621.1"/>
    </source>
</evidence>
<name>V5RKJ1_SPIAP</name>
<reference evidence="1 2" key="1">
    <citation type="journal article" date="2014" name="Genome Announc.">
        <title>Complete Genome Sequence of Spiroplasma apis B31T (ATCC 33834), a Bacterium Associated with May Disease of Honeybees (Apis mellifera).</title>
        <authorList>
            <person name="Ku C."/>
            <person name="Lo W.S."/>
            <person name="Chen L.L."/>
            <person name="Kuo C.H."/>
        </authorList>
    </citation>
    <scope>NUCLEOTIDE SEQUENCE [LARGE SCALE GENOMIC DNA]</scope>
    <source>
        <strain evidence="1">B31</strain>
    </source>
</reference>
<keyword evidence="2" id="KW-1185">Reference proteome</keyword>
<sequence length="91" mass="10810">MNKILAGQIWSGYAKFPRDYYIKNYKNFKAGQQKKRPFLILKTNQDGTARVDYSTSKENPKYCFNVKNKNSNFYFKPNDTYDLPINKLGYF</sequence>
<dbReference type="Proteomes" id="UP000018550">
    <property type="component" value="Chromosome"/>
</dbReference>
<dbReference type="PATRIC" id="fig|1276258.3.peg.791"/>
<dbReference type="KEGG" id="sapi:SAPIS_v1c07760"/>
<protein>
    <submittedName>
        <fullName evidence="1">Uncharacterized protein</fullName>
    </submittedName>
</protein>